<name>A0A858RG06_9BACT</name>
<dbReference type="AlphaFoldDB" id="A0A858RG06"/>
<keyword evidence="3" id="KW-1185">Reference proteome</keyword>
<feature type="region of interest" description="Disordered" evidence="1">
    <location>
        <begin position="442"/>
        <end position="502"/>
    </location>
</feature>
<evidence type="ECO:0000256" key="1">
    <source>
        <dbReference type="SAM" id="MobiDB-lite"/>
    </source>
</evidence>
<proteinExistence type="predicted"/>
<protein>
    <submittedName>
        <fullName evidence="2">Uncharacterized protein</fullName>
    </submittedName>
</protein>
<accession>A0A858RG06</accession>
<dbReference type="RefSeq" id="WP_169453808.1">
    <property type="nucleotide sequence ID" value="NZ_CP051774.1"/>
</dbReference>
<feature type="compositionally biased region" description="Polar residues" evidence="1">
    <location>
        <begin position="458"/>
        <end position="477"/>
    </location>
</feature>
<dbReference type="EMBL" id="CP051774">
    <property type="protein sequence ID" value="QJE95494.1"/>
    <property type="molecule type" value="Genomic_DNA"/>
</dbReference>
<evidence type="ECO:0000313" key="3">
    <source>
        <dbReference type="Proteomes" id="UP000501812"/>
    </source>
</evidence>
<reference evidence="2 3" key="1">
    <citation type="submission" date="2020-04" db="EMBL/GenBank/DDBJ databases">
        <title>Luteolibacter sp. G-1-1-1 isolated from soil.</title>
        <authorList>
            <person name="Dahal R.H."/>
        </authorList>
    </citation>
    <scope>NUCLEOTIDE SEQUENCE [LARGE SCALE GENOMIC DNA]</scope>
    <source>
        <strain evidence="2 3">G-1-1-1</strain>
    </source>
</reference>
<dbReference type="SUPFAM" id="SSF69318">
    <property type="entry name" value="Integrin alpha N-terminal domain"/>
    <property type="match status" value="1"/>
</dbReference>
<gene>
    <name evidence="2" type="ORF">HHL09_06760</name>
</gene>
<sequence>MRTPILVASLAGVLAPLGEANTLLFKDTFNVADLANLDNSALTEGRREGTLASTVSVRSALTQHHILSEQLRFAGGGRVRFQTSPSAWFNWAAAPTGTSIATDKGIRVEFDWIPINNTTTNWVSFDLGFPSGTTLAEPATRVNHSETDYGILFRDNGATERFDNGFNKGAGGTFDPVLTNRHVVIDYAFENFANGTAVKVMASVNGTFVTTSVVGGNTVPYETFFWDNNNGELYMELGTNEAGHLIDNYSVSTIPAIYSLSLDKSTFISGIDPGQLVATLSGGTFAQGSEASTFTFVTGDGDQDNAKFQITGDQLQAGSYDFTQDFDGMLYFVRVKGTGSVSGGEKEMEFVLTLIKDDDADGLLDEWELSFANDLTELTGLAEGPGPGANTGDFDGDGISDIDEYELSITTQPGINPMLKDTDEDGLDDNDELAGANGRPITSAVRADTDGDGLNDMIESNSGTYASATDSGTNPTIPDSDGDGSRDGFEVEKGSIPTDIASRPVLPPSVEVIAVTDDVSTGVSTAVTYTHAISGGGPATVNGVLFEELGGALTPANFNWLVSTGAKGEIDPINNGDWVPASGGVTGPGLLDLFGGFTYGATGNPGVVQTYVLSGLTVGQSYKLKLFVRKWDTDGSGRPIDLIFTNGETVEQPFGALLADRPGIVLNNGNDDSAYYISYTYVAEATDLIIEAGIHTSAINASGSFHMYGLTNEIVGTPSTELKITSVSRTSTGDIVINFTGVADTEYDVTRSPDLSTAFSPLTTPLTATTNSSGIGQVLIPASEASEAKEFYRLEE</sequence>
<dbReference type="KEGG" id="luo:HHL09_06760"/>
<dbReference type="Proteomes" id="UP000501812">
    <property type="component" value="Chromosome"/>
</dbReference>
<organism evidence="2 3">
    <name type="scientific">Luteolibacter luteus</name>
    <dbReference type="NCBI Taxonomy" id="2728835"/>
    <lineage>
        <taxon>Bacteria</taxon>
        <taxon>Pseudomonadati</taxon>
        <taxon>Verrucomicrobiota</taxon>
        <taxon>Verrucomicrobiia</taxon>
        <taxon>Verrucomicrobiales</taxon>
        <taxon>Verrucomicrobiaceae</taxon>
        <taxon>Luteolibacter</taxon>
    </lineage>
</organism>
<dbReference type="InterPro" id="IPR028994">
    <property type="entry name" value="Integrin_alpha_N"/>
</dbReference>
<feature type="compositionally biased region" description="Basic and acidic residues" evidence="1">
    <location>
        <begin position="483"/>
        <end position="493"/>
    </location>
</feature>
<evidence type="ECO:0000313" key="2">
    <source>
        <dbReference type="EMBL" id="QJE95494.1"/>
    </source>
</evidence>